<reference evidence="2" key="1">
    <citation type="journal article" date="2022" name="bioRxiv">
        <title>Sequencing and chromosome-scale assembly of the giantPleurodeles waltlgenome.</title>
        <authorList>
            <person name="Brown T."/>
            <person name="Elewa A."/>
            <person name="Iarovenko S."/>
            <person name="Subramanian E."/>
            <person name="Araus A.J."/>
            <person name="Petzold A."/>
            <person name="Susuki M."/>
            <person name="Suzuki K.-i.T."/>
            <person name="Hayashi T."/>
            <person name="Toyoda A."/>
            <person name="Oliveira C."/>
            <person name="Osipova E."/>
            <person name="Leigh N.D."/>
            <person name="Simon A."/>
            <person name="Yun M.H."/>
        </authorList>
    </citation>
    <scope>NUCLEOTIDE SEQUENCE</scope>
    <source>
        <strain evidence="2">20211129_DDA</strain>
        <tissue evidence="2">Liver</tissue>
    </source>
</reference>
<feature type="region of interest" description="Disordered" evidence="1">
    <location>
        <begin position="45"/>
        <end position="74"/>
    </location>
</feature>
<proteinExistence type="predicted"/>
<gene>
    <name evidence="2" type="ORF">NDU88_004169</name>
</gene>
<evidence type="ECO:0000313" key="2">
    <source>
        <dbReference type="EMBL" id="KAJ1208786.1"/>
    </source>
</evidence>
<evidence type="ECO:0000313" key="3">
    <source>
        <dbReference type="Proteomes" id="UP001066276"/>
    </source>
</evidence>
<keyword evidence="3" id="KW-1185">Reference proteome</keyword>
<dbReference type="EMBL" id="JANPWB010000002">
    <property type="protein sequence ID" value="KAJ1208786.1"/>
    <property type="molecule type" value="Genomic_DNA"/>
</dbReference>
<accession>A0AAV7W895</accession>
<name>A0AAV7W895_PLEWA</name>
<dbReference type="AlphaFoldDB" id="A0AAV7W895"/>
<comment type="caution">
    <text evidence="2">The sequence shown here is derived from an EMBL/GenBank/DDBJ whole genome shotgun (WGS) entry which is preliminary data.</text>
</comment>
<organism evidence="2 3">
    <name type="scientific">Pleurodeles waltl</name>
    <name type="common">Iberian ribbed newt</name>
    <dbReference type="NCBI Taxonomy" id="8319"/>
    <lineage>
        <taxon>Eukaryota</taxon>
        <taxon>Metazoa</taxon>
        <taxon>Chordata</taxon>
        <taxon>Craniata</taxon>
        <taxon>Vertebrata</taxon>
        <taxon>Euteleostomi</taxon>
        <taxon>Amphibia</taxon>
        <taxon>Batrachia</taxon>
        <taxon>Caudata</taxon>
        <taxon>Salamandroidea</taxon>
        <taxon>Salamandridae</taxon>
        <taxon>Pleurodelinae</taxon>
        <taxon>Pleurodeles</taxon>
    </lineage>
</organism>
<protein>
    <submittedName>
        <fullName evidence="2">Uncharacterized protein</fullName>
    </submittedName>
</protein>
<dbReference type="Proteomes" id="UP001066276">
    <property type="component" value="Chromosome 1_2"/>
</dbReference>
<feature type="compositionally biased region" description="Basic and acidic residues" evidence="1">
    <location>
        <begin position="45"/>
        <end position="56"/>
    </location>
</feature>
<sequence>MRCERRPGLVVLLTRELHKNCDGRPGGTSAGQKGRRPGIKIAEAREKNGLWGDHQRSVRPAVGLPRPEKNTAPD</sequence>
<evidence type="ECO:0000256" key="1">
    <source>
        <dbReference type="SAM" id="MobiDB-lite"/>
    </source>
</evidence>